<accession>A0A1N7G7Q8</accession>
<dbReference type="Pfam" id="PF13274">
    <property type="entry name" value="SocA_Panacea"/>
    <property type="match status" value="1"/>
</dbReference>
<feature type="domain" description="Antitoxin SocA-like Panacea" evidence="1">
    <location>
        <begin position="31"/>
        <end position="144"/>
    </location>
</feature>
<keyword evidence="3" id="KW-1185">Reference proteome</keyword>
<dbReference type="STRING" id="34061.B0189_10050"/>
<evidence type="ECO:0000313" key="3">
    <source>
        <dbReference type="Proteomes" id="UP000187495"/>
    </source>
</evidence>
<name>A0A1N7G7Q8_9GAMM</name>
<organism evidence="2 3">
    <name type="scientific">Moraxella cuniculi DSM 21768</name>
    <dbReference type="NCBI Taxonomy" id="1122245"/>
    <lineage>
        <taxon>Bacteria</taxon>
        <taxon>Pseudomonadati</taxon>
        <taxon>Pseudomonadota</taxon>
        <taxon>Gammaproteobacteria</taxon>
        <taxon>Moraxellales</taxon>
        <taxon>Moraxellaceae</taxon>
        <taxon>Moraxella</taxon>
    </lineage>
</organism>
<dbReference type="RefSeq" id="WP_076556181.1">
    <property type="nucleotide sequence ID" value="NZ_FTNU01000024.1"/>
</dbReference>
<evidence type="ECO:0000259" key="1">
    <source>
        <dbReference type="Pfam" id="PF13274"/>
    </source>
</evidence>
<dbReference type="EMBL" id="FTNU01000024">
    <property type="protein sequence ID" value="SIS08524.1"/>
    <property type="molecule type" value="Genomic_DNA"/>
</dbReference>
<dbReference type="InterPro" id="IPR025272">
    <property type="entry name" value="SocA_Panacea"/>
</dbReference>
<gene>
    <name evidence="2" type="ORF">SAMN02745664_12444</name>
</gene>
<dbReference type="Proteomes" id="UP000187495">
    <property type="component" value="Unassembled WGS sequence"/>
</dbReference>
<evidence type="ECO:0000313" key="2">
    <source>
        <dbReference type="EMBL" id="SIS08524.1"/>
    </source>
</evidence>
<dbReference type="AlphaFoldDB" id="A0A1N7G7Q8"/>
<proteinExistence type="predicted"/>
<protein>
    <submittedName>
        <fullName evidence="2">Uncharacterized phage-associated protein</fullName>
    </submittedName>
</protein>
<reference evidence="3" key="1">
    <citation type="submission" date="2017-01" db="EMBL/GenBank/DDBJ databases">
        <authorList>
            <person name="Varghese N."/>
            <person name="Submissions S."/>
        </authorList>
    </citation>
    <scope>NUCLEOTIDE SEQUENCE [LARGE SCALE GENOMIC DNA]</scope>
    <source>
        <strain evidence="3">DSM 21768</strain>
    </source>
</reference>
<sequence length="170" mass="19621">MMKPPYNPIDVANYIVAEAVKRNQPVTHLKLQKILYYVVAKYLQNYDEPLIAEDVVKWQYGPVVKSVYHQFKILGSLQITELSEYIEFKDDKKLFSVKWANVDANVKTLESDLKFAIVANTVIDDLLNESAFRLVDITHAEPAWRNFEPEILQGFEPCYSEDELKAATYG</sequence>